<dbReference type="EMBL" id="ADHJ01000018">
    <property type="protein sequence ID" value="EFU41753.1"/>
    <property type="molecule type" value="Genomic_DNA"/>
</dbReference>
<keyword evidence="2" id="KW-1185">Reference proteome</keyword>
<sequence>MLEAGVLFLFPSLGLQAALMAVQAIVILHDPLARAARPAAPFDSRSAPSPYPA</sequence>
<proteinExistence type="predicted"/>
<dbReference type="Proteomes" id="UP000003094">
    <property type="component" value="Unassembled WGS sequence"/>
</dbReference>
<dbReference type="KEGG" id="pvo:PVOR_12515"/>
<evidence type="ECO:0000313" key="1">
    <source>
        <dbReference type="EMBL" id="EFU41753.1"/>
    </source>
</evidence>
<protein>
    <submittedName>
        <fullName evidence="1">Uncharacterized protein</fullName>
    </submittedName>
</protein>
<reference evidence="1 2" key="1">
    <citation type="journal article" date="2010" name="BMC Genomics">
        <title>Genome sequence of the pattern forming Paenibacillus vortex bacterium reveals potential for thriving in complex environments.</title>
        <authorList>
            <person name="Sirota-Madi A."/>
            <person name="Olender T."/>
            <person name="Helman Y."/>
            <person name="Ingham C."/>
            <person name="Brainis I."/>
            <person name="Roth D."/>
            <person name="Hagi E."/>
            <person name="Brodsky L."/>
            <person name="Leshkowitz D."/>
            <person name="Galatenko V."/>
            <person name="Nikolaev V."/>
            <person name="Mugasimangalam R.C."/>
            <person name="Bransburg-Zabary S."/>
            <person name="Gutnick D.L."/>
            <person name="Lancet D."/>
            <person name="Ben-Jacob E."/>
        </authorList>
    </citation>
    <scope>NUCLEOTIDE SEQUENCE [LARGE SCALE GENOMIC DNA]</scope>
    <source>
        <strain evidence="1 2">V453</strain>
    </source>
</reference>
<comment type="caution">
    <text evidence="1">The sequence shown here is derived from an EMBL/GenBank/DDBJ whole genome shotgun (WGS) entry which is preliminary data.</text>
</comment>
<organism evidence="1 2">
    <name type="scientific">Paenibacillus vortex V453</name>
    <dbReference type="NCBI Taxonomy" id="715225"/>
    <lineage>
        <taxon>Bacteria</taxon>
        <taxon>Bacillati</taxon>
        <taxon>Bacillota</taxon>
        <taxon>Bacilli</taxon>
        <taxon>Bacillales</taxon>
        <taxon>Paenibacillaceae</taxon>
        <taxon>Paenibacillus</taxon>
    </lineage>
</organism>
<gene>
    <name evidence="1" type="ORF">PVOR_12515</name>
</gene>
<dbReference type="AlphaFoldDB" id="A0A2R9SWM3"/>
<evidence type="ECO:0000313" key="2">
    <source>
        <dbReference type="Proteomes" id="UP000003094"/>
    </source>
</evidence>
<accession>A0A2R9SWM3</accession>
<name>A0A2R9SWM3_9BACL</name>